<dbReference type="GO" id="GO:0008270">
    <property type="term" value="F:zinc ion binding"/>
    <property type="evidence" value="ECO:0007669"/>
    <property type="project" value="UniProtKB-KW"/>
</dbReference>
<keyword evidence="12" id="KW-1185">Reference proteome</keyword>
<evidence type="ECO:0000256" key="1">
    <source>
        <dbReference type="ARBA" id="ARBA00004496"/>
    </source>
</evidence>
<evidence type="ECO:0000256" key="8">
    <source>
        <dbReference type="PROSITE-ProRule" id="PRU00855"/>
    </source>
</evidence>
<evidence type="ECO:0000313" key="12">
    <source>
        <dbReference type="Proteomes" id="UP000466442"/>
    </source>
</evidence>
<dbReference type="PROSITE" id="PS51522">
    <property type="entry name" value="ZF_NANOS"/>
    <property type="match status" value="1"/>
</dbReference>
<dbReference type="InterPro" id="IPR008705">
    <property type="entry name" value="Nanos/Xcar2"/>
</dbReference>
<evidence type="ECO:0000259" key="10">
    <source>
        <dbReference type="PROSITE" id="PS51522"/>
    </source>
</evidence>
<comment type="caution">
    <text evidence="11">The sequence shown here is derived from an EMBL/GenBank/DDBJ whole genome shotgun (WGS) entry which is preliminary data.</text>
</comment>
<feature type="compositionally biased region" description="Basic residues" evidence="9">
    <location>
        <begin position="20"/>
        <end position="35"/>
    </location>
</feature>
<sequence>MQCVCSFGTERLWKKETTRRPRLGSQKRCHPKKRTSSTVSPIPRINDSKFYYFPRFSSFENQRVVLSVLKNSHSTDFDHEFASPSDAGSDEIFEQLNDDNNCRPSVMEDDGLFQHWDDESNHKFLDENLLCPISVSNRENDGQIQFKRILQRPESVGVATRSSGAVYLTSQKPSFTRAMKGNDVNPRQLTHMPSFYCAFCVSNGETESFYSSHPLKDALNRVACPILRKYVCQKCGATGSSAHTNKYCPKNSRPLPKSKPIRRNAIGKKVVSYN</sequence>
<dbReference type="Proteomes" id="UP000466442">
    <property type="component" value="Unassembled WGS sequence"/>
</dbReference>
<dbReference type="OrthoDB" id="6630241at2759"/>
<dbReference type="InterPro" id="IPR024161">
    <property type="entry name" value="Znf_nanos-typ"/>
</dbReference>
<gene>
    <name evidence="11" type="ORF">GE061_006415</name>
</gene>
<comment type="subcellular location">
    <subcellularLocation>
        <location evidence="1">Cytoplasm</location>
    </subcellularLocation>
</comment>
<keyword evidence="7 8" id="KW-0694">RNA-binding</keyword>
<feature type="region of interest" description="Disordered" evidence="9">
    <location>
        <begin position="17"/>
        <end position="40"/>
    </location>
</feature>
<evidence type="ECO:0000256" key="2">
    <source>
        <dbReference type="ARBA" id="ARBA00022490"/>
    </source>
</evidence>
<dbReference type="InterPro" id="IPR038129">
    <property type="entry name" value="Nanos_sf"/>
</dbReference>
<keyword evidence="2" id="KW-0963">Cytoplasm</keyword>
<comment type="similarity">
    <text evidence="8">Belongs to the nanos family.</text>
</comment>
<keyword evidence="4 8" id="KW-0863">Zinc-finger</keyword>
<dbReference type="PANTHER" id="PTHR12887">
    <property type="entry name" value="NANOS PROTEIN"/>
    <property type="match status" value="1"/>
</dbReference>
<dbReference type="GO" id="GO:0006417">
    <property type="term" value="P:regulation of translation"/>
    <property type="evidence" value="ECO:0007669"/>
    <property type="project" value="UniProtKB-UniRule"/>
</dbReference>
<feature type="domain" description="Nanos-type" evidence="10">
    <location>
        <begin position="196"/>
        <end position="250"/>
    </location>
</feature>
<dbReference type="Pfam" id="PF05741">
    <property type="entry name" value="zf-nanos"/>
    <property type="match status" value="1"/>
</dbReference>
<evidence type="ECO:0000256" key="9">
    <source>
        <dbReference type="SAM" id="MobiDB-lite"/>
    </source>
</evidence>
<dbReference type="Gene3D" id="4.10.60.30">
    <property type="entry name" value="Nanos, RNA-binding domain"/>
    <property type="match status" value="1"/>
</dbReference>
<evidence type="ECO:0000256" key="3">
    <source>
        <dbReference type="ARBA" id="ARBA00022723"/>
    </source>
</evidence>
<evidence type="ECO:0000256" key="4">
    <source>
        <dbReference type="ARBA" id="ARBA00022771"/>
    </source>
</evidence>
<organism evidence="11 12">
    <name type="scientific">Apolygus lucorum</name>
    <name type="common">Small green plant bug</name>
    <name type="synonym">Lygocoris lucorum</name>
    <dbReference type="NCBI Taxonomy" id="248454"/>
    <lineage>
        <taxon>Eukaryota</taxon>
        <taxon>Metazoa</taxon>
        <taxon>Ecdysozoa</taxon>
        <taxon>Arthropoda</taxon>
        <taxon>Hexapoda</taxon>
        <taxon>Insecta</taxon>
        <taxon>Pterygota</taxon>
        <taxon>Neoptera</taxon>
        <taxon>Paraneoptera</taxon>
        <taxon>Hemiptera</taxon>
        <taxon>Heteroptera</taxon>
        <taxon>Panheteroptera</taxon>
        <taxon>Cimicomorpha</taxon>
        <taxon>Miridae</taxon>
        <taxon>Mirini</taxon>
        <taxon>Apolygus</taxon>
    </lineage>
</organism>
<dbReference type="AlphaFoldDB" id="A0A8S9WV73"/>
<keyword evidence="5" id="KW-0862">Zinc</keyword>
<evidence type="ECO:0000313" key="11">
    <source>
        <dbReference type="EMBL" id="KAF6200114.1"/>
    </source>
</evidence>
<reference evidence="11" key="1">
    <citation type="journal article" date="2021" name="Mol. Ecol. Resour.">
        <title>Apolygus lucorum genome provides insights into omnivorousness and mesophyll feeding.</title>
        <authorList>
            <person name="Liu Y."/>
            <person name="Liu H."/>
            <person name="Wang H."/>
            <person name="Huang T."/>
            <person name="Liu B."/>
            <person name="Yang B."/>
            <person name="Yin L."/>
            <person name="Li B."/>
            <person name="Zhang Y."/>
            <person name="Zhang S."/>
            <person name="Jiang F."/>
            <person name="Zhang X."/>
            <person name="Ren Y."/>
            <person name="Wang B."/>
            <person name="Wang S."/>
            <person name="Lu Y."/>
            <person name="Wu K."/>
            <person name="Fan W."/>
            <person name="Wang G."/>
        </authorList>
    </citation>
    <scope>NUCLEOTIDE SEQUENCE</scope>
    <source>
        <strain evidence="11">12Hb</strain>
    </source>
</reference>
<dbReference type="GO" id="GO:0005737">
    <property type="term" value="C:cytoplasm"/>
    <property type="evidence" value="ECO:0007669"/>
    <property type="project" value="UniProtKB-SubCell"/>
</dbReference>
<proteinExistence type="inferred from homology"/>
<evidence type="ECO:0000256" key="5">
    <source>
        <dbReference type="ARBA" id="ARBA00022833"/>
    </source>
</evidence>
<keyword evidence="3" id="KW-0479">Metal-binding</keyword>
<name>A0A8S9WV73_APOLU</name>
<dbReference type="EMBL" id="WIXP02000014">
    <property type="protein sequence ID" value="KAF6200114.1"/>
    <property type="molecule type" value="Genomic_DNA"/>
</dbReference>
<evidence type="ECO:0000256" key="7">
    <source>
        <dbReference type="ARBA" id="ARBA00022884"/>
    </source>
</evidence>
<accession>A0A8S9WV73</accession>
<keyword evidence="6 8" id="KW-0810">Translation regulation</keyword>
<evidence type="ECO:0000256" key="6">
    <source>
        <dbReference type="ARBA" id="ARBA00022845"/>
    </source>
</evidence>
<dbReference type="GO" id="GO:0003723">
    <property type="term" value="F:RNA binding"/>
    <property type="evidence" value="ECO:0007669"/>
    <property type="project" value="UniProtKB-UniRule"/>
</dbReference>
<protein>
    <recommendedName>
        <fullName evidence="10">Nanos-type domain-containing protein</fullName>
    </recommendedName>
</protein>